<evidence type="ECO:0000256" key="3">
    <source>
        <dbReference type="ARBA" id="ARBA00022692"/>
    </source>
</evidence>
<feature type="compositionally biased region" description="Basic and acidic residues" evidence="6">
    <location>
        <begin position="720"/>
        <end position="729"/>
    </location>
</feature>
<dbReference type="SUPFAM" id="SSF49354">
    <property type="entry name" value="PapD-like"/>
    <property type="match status" value="2"/>
</dbReference>
<keyword evidence="4" id="KW-1133">Transmembrane helix</keyword>
<feature type="region of interest" description="Disordered" evidence="6">
    <location>
        <begin position="682"/>
        <end position="729"/>
    </location>
</feature>
<keyword evidence="9" id="KW-1185">Reference proteome</keyword>
<dbReference type="GO" id="GO:0090158">
    <property type="term" value="P:endoplasmic reticulum membrane organization"/>
    <property type="evidence" value="ECO:0007669"/>
    <property type="project" value="TreeGrafter"/>
</dbReference>
<protein>
    <recommendedName>
        <fullName evidence="7">MSP domain-containing protein</fullName>
    </recommendedName>
</protein>
<dbReference type="InterPro" id="IPR000535">
    <property type="entry name" value="MSP_dom"/>
</dbReference>
<gene>
    <name evidence="8" type="ORF">Ae201684_008907</name>
</gene>
<sequence>MTPRESSAMRGHFAAVPNPSAEISIDIDAPSNSTLAFEPAEFLPFALDRSTPTKAFQILTVINLHPLHTTFFSVKTLKPERYFIKPSKVMLGPRERVNVRIELRQTLYDEVLPHLTVDNRVVTDRLLVQSGFNTNPAYNAVFQNALRFKDEMKSKEKDAAWSAAWKTIPSAQIHSKNLIMRFAPGTSLSYPLFPSSAGASTHMRSAKPSRQMSVESIPPLFATQESTFSIEENPIDSGIPAHVRAAAAAATAMPIDDKPVHVLPPGAAPAPISAPTPRKTPTARREKSGLNLALVPSTESLVFAVSPNKDTTYSTIHIENLASVQRVVFTVRIESKFRCKAVPFRVGWIDANASATVQLELAMSLHQEIVHQLRQGDDIEQYKVRLQVMELDPETHATLVALPTIDNQVQYLKDLWHDNPSKRMFVQKYVTSFVLEKPQHVNAVRPSVDIDDVEDDGLQGRESQVSECASFATAFTRAPPMRPIMTPLEHLEYQRSLNQHLIGGASTTAAAIRPTLYDDFETLREQDHESSTTSGHNAAAAARPTEIHHQPDPEPPVVLHVVPPPIMNVPAARSTPSSPVAPPPVSPVAAVHRPVSPVVVAVATPPTSSPSTVPATASMETRPSVVPSVVAVPPLSSSSTSTAAPVDVTASLSVAPVVAVPPVAATSPKAIVEPVVVPVAATSPRKSNASTPAPTEDEVPVDVGTASTRSLPSDATLDSFRSRDDDQRPSEIGHAAIVSSSSASSASMPYFGGNFGGIATSILTPIEESRESAVGTTPSSSFIEVVPPPQPAAAASVAPATPVAPVVTVLPAVINEGPSTPPPQLHATIDDETTGFSILTFPEDATTSARASHVPMPTTPPPLPASVQYPEPEVVAPAAAAATPSKSRFSLLKAFERNYGPSVPTGLITLTPQTILYHLDVGSQPTGKVTLHNHTSTMVVYKIKSAQPQRYKVKPSQGFLEPLAQCNVDIDLHSAAYDDLMCLSKLELGDIRDCLLVETTKVANAKNANALRGAATGTDLLAMLKAVWTGVDKKQVNASRLFCEFAFDDSNYQSFTSMDNSTGGGAALPLPAAVEIAQGDHRHGPSTPPPSTIEESPSETPPETAAAMLSSSGFGWSRSKSDKVLRNKF</sequence>
<dbReference type="GO" id="GO:0061817">
    <property type="term" value="P:endoplasmic reticulum-plasma membrane tethering"/>
    <property type="evidence" value="ECO:0007669"/>
    <property type="project" value="TreeGrafter"/>
</dbReference>
<feature type="compositionally biased region" description="Basic and acidic residues" evidence="6">
    <location>
        <begin position="1119"/>
        <end position="1129"/>
    </location>
</feature>
<organism evidence="8 9">
    <name type="scientific">Aphanomyces euteiches</name>
    <dbReference type="NCBI Taxonomy" id="100861"/>
    <lineage>
        <taxon>Eukaryota</taxon>
        <taxon>Sar</taxon>
        <taxon>Stramenopiles</taxon>
        <taxon>Oomycota</taxon>
        <taxon>Saprolegniomycetes</taxon>
        <taxon>Saprolegniales</taxon>
        <taxon>Verrucalvaceae</taxon>
        <taxon>Aphanomyces</taxon>
    </lineage>
</organism>
<dbReference type="GO" id="GO:0005789">
    <property type="term" value="C:endoplasmic reticulum membrane"/>
    <property type="evidence" value="ECO:0007669"/>
    <property type="project" value="InterPro"/>
</dbReference>
<keyword evidence="5" id="KW-0472">Membrane</keyword>
<evidence type="ECO:0000256" key="5">
    <source>
        <dbReference type="ARBA" id="ARBA00023136"/>
    </source>
</evidence>
<dbReference type="PANTHER" id="PTHR10809:SF6">
    <property type="entry name" value="AT11025P-RELATED"/>
    <property type="match status" value="1"/>
</dbReference>
<dbReference type="Gene3D" id="2.60.40.10">
    <property type="entry name" value="Immunoglobulins"/>
    <property type="match status" value="2"/>
</dbReference>
<evidence type="ECO:0000313" key="8">
    <source>
        <dbReference type="EMBL" id="KAF0734447.1"/>
    </source>
</evidence>
<dbReference type="Proteomes" id="UP000481153">
    <property type="component" value="Unassembled WGS sequence"/>
</dbReference>
<comment type="subcellular location">
    <subcellularLocation>
        <location evidence="1">Membrane</location>
        <topology evidence="1">Single-pass type IV membrane protein</topology>
    </subcellularLocation>
</comment>
<keyword evidence="3" id="KW-0812">Transmembrane</keyword>
<feature type="compositionally biased region" description="Polar residues" evidence="6">
    <location>
        <begin position="684"/>
        <end position="693"/>
    </location>
</feature>
<dbReference type="AlphaFoldDB" id="A0A6G0X3F1"/>
<evidence type="ECO:0000313" key="9">
    <source>
        <dbReference type="Proteomes" id="UP000481153"/>
    </source>
</evidence>
<feature type="region of interest" description="Disordered" evidence="6">
    <location>
        <begin position="524"/>
        <end position="552"/>
    </location>
</feature>
<proteinExistence type="inferred from homology"/>
<name>A0A6G0X3F1_9STRA</name>
<evidence type="ECO:0000256" key="6">
    <source>
        <dbReference type="SAM" id="MobiDB-lite"/>
    </source>
</evidence>
<dbReference type="InterPro" id="IPR016763">
    <property type="entry name" value="VAP"/>
</dbReference>
<dbReference type="VEuPathDB" id="FungiDB:AeMF1_011021"/>
<dbReference type="PANTHER" id="PTHR10809">
    <property type="entry name" value="VESICLE-ASSOCIATED MEMBRANE PROTEIN-ASSOCIATED PROTEIN"/>
    <property type="match status" value="1"/>
</dbReference>
<feature type="domain" description="MSP" evidence="7">
    <location>
        <begin position="907"/>
        <end position="1046"/>
    </location>
</feature>
<dbReference type="GO" id="GO:0005886">
    <property type="term" value="C:plasma membrane"/>
    <property type="evidence" value="ECO:0007669"/>
    <property type="project" value="TreeGrafter"/>
</dbReference>
<feature type="region of interest" description="Disordered" evidence="6">
    <location>
        <begin position="1079"/>
        <end position="1129"/>
    </location>
</feature>
<comment type="caution">
    <text evidence="8">The sequence shown here is derived from an EMBL/GenBank/DDBJ whole genome shotgun (WGS) entry which is preliminary data.</text>
</comment>
<feature type="domain" description="MSP" evidence="7">
    <location>
        <begin position="291"/>
        <end position="434"/>
    </location>
</feature>
<accession>A0A6G0X3F1</accession>
<evidence type="ECO:0000256" key="4">
    <source>
        <dbReference type="ARBA" id="ARBA00022989"/>
    </source>
</evidence>
<dbReference type="EMBL" id="VJMJ01000114">
    <property type="protein sequence ID" value="KAF0734447.1"/>
    <property type="molecule type" value="Genomic_DNA"/>
</dbReference>
<dbReference type="InterPro" id="IPR008962">
    <property type="entry name" value="PapD-like_sf"/>
</dbReference>
<reference evidence="8 9" key="1">
    <citation type="submission" date="2019-07" db="EMBL/GenBank/DDBJ databases">
        <title>Genomics analysis of Aphanomyces spp. identifies a new class of oomycete effector associated with host adaptation.</title>
        <authorList>
            <person name="Gaulin E."/>
        </authorList>
    </citation>
    <scope>NUCLEOTIDE SEQUENCE [LARGE SCALE GENOMIC DNA]</scope>
    <source>
        <strain evidence="8 9">ATCC 201684</strain>
    </source>
</reference>
<dbReference type="InterPro" id="IPR013783">
    <property type="entry name" value="Ig-like_fold"/>
</dbReference>
<feature type="region of interest" description="Disordered" evidence="6">
    <location>
        <begin position="266"/>
        <end position="286"/>
    </location>
</feature>
<feature type="domain" description="MSP" evidence="7">
    <location>
        <begin position="34"/>
        <end position="183"/>
    </location>
</feature>
<comment type="similarity">
    <text evidence="2">Belongs to the VAMP-associated protein (VAP) (TC 9.B.17) family.</text>
</comment>
<evidence type="ECO:0000259" key="7">
    <source>
        <dbReference type="PROSITE" id="PS50202"/>
    </source>
</evidence>
<dbReference type="Pfam" id="PF00635">
    <property type="entry name" value="Motile_Sperm"/>
    <property type="match status" value="1"/>
</dbReference>
<evidence type="ECO:0000256" key="2">
    <source>
        <dbReference type="ARBA" id="ARBA00008932"/>
    </source>
</evidence>
<dbReference type="PROSITE" id="PS50202">
    <property type="entry name" value="MSP"/>
    <property type="match status" value="3"/>
</dbReference>
<evidence type="ECO:0000256" key="1">
    <source>
        <dbReference type="ARBA" id="ARBA00004211"/>
    </source>
</evidence>